<protein>
    <submittedName>
        <fullName evidence="6">Type III polyketide synthase</fullName>
    </submittedName>
</protein>
<evidence type="ECO:0000259" key="5">
    <source>
        <dbReference type="Pfam" id="PF02797"/>
    </source>
</evidence>
<feature type="domain" description="Chalcone/stilbene synthase N-terminal" evidence="4">
    <location>
        <begin position="2"/>
        <end position="204"/>
    </location>
</feature>
<reference evidence="7" key="1">
    <citation type="journal article" date="2019" name="Int. J. Syst. Evol. Microbiol.">
        <title>The Global Catalogue of Microorganisms (GCM) 10K type strain sequencing project: providing services to taxonomists for standard genome sequencing and annotation.</title>
        <authorList>
            <consortium name="The Broad Institute Genomics Platform"/>
            <consortium name="The Broad Institute Genome Sequencing Center for Infectious Disease"/>
            <person name="Wu L."/>
            <person name="Ma J."/>
        </authorList>
    </citation>
    <scope>NUCLEOTIDE SEQUENCE [LARGE SCALE GENOMIC DNA]</scope>
    <source>
        <strain evidence="7">CCUG 56607</strain>
    </source>
</reference>
<organism evidence="6 7">
    <name type="scientific">Thalassobacillus hwangdonensis</name>
    <dbReference type="NCBI Taxonomy" id="546108"/>
    <lineage>
        <taxon>Bacteria</taxon>
        <taxon>Bacillati</taxon>
        <taxon>Bacillota</taxon>
        <taxon>Bacilli</taxon>
        <taxon>Bacillales</taxon>
        <taxon>Bacillaceae</taxon>
        <taxon>Thalassobacillus</taxon>
    </lineage>
</organism>
<evidence type="ECO:0000313" key="7">
    <source>
        <dbReference type="Proteomes" id="UP001596990"/>
    </source>
</evidence>
<dbReference type="EMBL" id="JBHTKL010000001">
    <property type="protein sequence ID" value="MFD1018434.1"/>
    <property type="molecule type" value="Genomic_DNA"/>
</dbReference>
<evidence type="ECO:0000256" key="3">
    <source>
        <dbReference type="ARBA" id="ARBA00023315"/>
    </source>
</evidence>
<proteinExistence type="inferred from homology"/>
<accession>A0ABW3KX35</accession>
<dbReference type="PANTHER" id="PTHR11877:SF99">
    <property type="entry name" value="1,3,6,8-TETRAHYDROXYNAPHTHALENE SYNTHASE"/>
    <property type="match status" value="1"/>
</dbReference>
<evidence type="ECO:0000259" key="4">
    <source>
        <dbReference type="Pfam" id="PF00195"/>
    </source>
</evidence>
<dbReference type="CDD" id="cd00831">
    <property type="entry name" value="CHS_like"/>
    <property type="match status" value="1"/>
</dbReference>
<feature type="domain" description="Chalcone/stilbene synthase C-terminal" evidence="5">
    <location>
        <begin position="232"/>
        <end position="354"/>
    </location>
</feature>
<keyword evidence="3" id="KW-0012">Acyltransferase</keyword>
<dbReference type="RefSeq" id="WP_386056930.1">
    <property type="nucleotide sequence ID" value="NZ_JBHTKL010000001.1"/>
</dbReference>
<name>A0ABW3KX35_9BACI</name>
<comment type="similarity">
    <text evidence="1">Belongs to the thiolase-like superfamily. Chalcone/stilbene synthases family.</text>
</comment>
<dbReference type="SUPFAM" id="SSF53901">
    <property type="entry name" value="Thiolase-like"/>
    <property type="match status" value="2"/>
</dbReference>
<evidence type="ECO:0000256" key="2">
    <source>
        <dbReference type="ARBA" id="ARBA00022679"/>
    </source>
</evidence>
<dbReference type="Pfam" id="PF00195">
    <property type="entry name" value="Chal_sti_synt_N"/>
    <property type="match status" value="1"/>
</dbReference>
<comment type="caution">
    <text evidence="6">The sequence shown here is derived from an EMBL/GenBank/DDBJ whole genome shotgun (WGS) entry which is preliminary data.</text>
</comment>
<dbReference type="InterPro" id="IPR016039">
    <property type="entry name" value="Thiolase-like"/>
</dbReference>
<keyword evidence="2" id="KW-0808">Transferase</keyword>
<dbReference type="PIRSF" id="PIRSF000451">
    <property type="entry name" value="PKS_III"/>
    <property type="match status" value="1"/>
</dbReference>
<dbReference type="Pfam" id="PF02797">
    <property type="entry name" value="Chal_sti_synt_C"/>
    <property type="match status" value="1"/>
</dbReference>
<dbReference type="Gene3D" id="3.40.47.10">
    <property type="match status" value="2"/>
</dbReference>
<dbReference type="Proteomes" id="UP001596990">
    <property type="component" value="Unassembled WGS sequence"/>
</dbReference>
<dbReference type="InterPro" id="IPR012328">
    <property type="entry name" value="Chalcone/stilbene_synt_C"/>
</dbReference>
<gene>
    <name evidence="6" type="ORF">ACFQ2J_04390</name>
</gene>
<sequence length="361" mass="40473">MAYILSIGRSLPKYELKQEKVKELVQYIFPLSQREKNRLLPVFDHAMIEQRQFVVDAEWFTETHGLQERNDIFIKEAVDHALIAMDESINNKEYLTQPVSYDQIDMILLISSTGIATPTIDARLMNQRDFREDVKRVPLFGLGCAGGVSGLARAYEWLRSFPTKNVMVVNVELCGLTFQKGDAKKSNFIGAALFGDGITATLVCGEKSELARFARHSVPRMTASDSRTMKDSISVMGWDVTDGGFEVVFNKSIPNLVKTFWKGHVDDFVDSLALNAHDFPFLVAHPGGKKVLEAYEEVLQLPSEVFLHSYETLKHHGNMSSVTVCYVLEKWMATHPEAGTKSLMAALGPGFSSELVSLEWV</sequence>
<keyword evidence="7" id="KW-1185">Reference proteome</keyword>
<dbReference type="PANTHER" id="PTHR11877">
    <property type="entry name" value="HYDROXYMETHYLGLUTARYL-COA SYNTHASE"/>
    <property type="match status" value="1"/>
</dbReference>
<dbReference type="InterPro" id="IPR011141">
    <property type="entry name" value="Polyketide_synthase_type-III"/>
</dbReference>
<evidence type="ECO:0000313" key="6">
    <source>
        <dbReference type="EMBL" id="MFD1018434.1"/>
    </source>
</evidence>
<evidence type="ECO:0000256" key="1">
    <source>
        <dbReference type="ARBA" id="ARBA00005531"/>
    </source>
</evidence>
<dbReference type="InterPro" id="IPR001099">
    <property type="entry name" value="Chalcone/stilbene_synt_N"/>
</dbReference>